<dbReference type="RefSeq" id="XP_011389998.1">
    <property type="nucleotide sequence ID" value="XM_011391696.1"/>
</dbReference>
<dbReference type="GeneID" id="23563985"/>
<organism evidence="1 2">
    <name type="scientific">Mycosarcoma maydis</name>
    <name type="common">Corn smut fungus</name>
    <name type="synonym">Ustilago maydis</name>
    <dbReference type="NCBI Taxonomy" id="5270"/>
    <lineage>
        <taxon>Eukaryota</taxon>
        <taxon>Fungi</taxon>
        <taxon>Dikarya</taxon>
        <taxon>Basidiomycota</taxon>
        <taxon>Ustilaginomycotina</taxon>
        <taxon>Ustilaginomycetes</taxon>
        <taxon>Ustilaginales</taxon>
        <taxon>Ustilaginaceae</taxon>
        <taxon>Mycosarcoma</taxon>
    </lineage>
</organism>
<keyword evidence="2" id="KW-1185">Reference proteome</keyword>
<name>A0A0D1E1H2_MYCMD</name>
<dbReference type="InParanoid" id="A0A0D1E1H2"/>
<reference evidence="1 2" key="1">
    <citation type="journal article" date="2006" name="Nature">
        <title>Insights from the genome of the biotrophic fungal plant pathogen Ustilago maydis.</title>
        <authorList>
            <person name="Kamper J."/>
            <person name="Kahmann R."/>
            <person name="Bolker M."/>
            <person name="Ma L.J."/>
            <person name="Brefort T."/>
            <person name="Saville B.J."/>
            <person name="Banuett F."/>
            <person name="Kronstad J.W."/>
            <person name="Gold S.E."/>
            <person name="Muller O."/>
            <person name="Perlin M.H."/>
            <person name="Wosten H.A."/>
            <person name="de Vries R."/>
            <person name="Ruiz-Herrera J."/>
            <person name="Reynaga-Pena C.G."/>
            <person name="Snetselaar K."/>
            <person name="McCann M."/>
            <person name="Perez-Martin J."/>
            <person name="Feldbrugge M."/>
            <person name="Basse C.W."/>
            <person name="Steinberg G."/>
            <person name="Ibeas J.I."/>
            <person name="Holloman W."/>
            <person name="Guzman P."/>
            <person name="Farman M."/>
            <person name="Stajich J.E."/>
            <person name="Sentandreu R."/>
            <person name="Gonzalez-Prieto J.M."/>
            <person name="Kennell J.C."/>
            <person name="Molina L."/>
            <person name="Schirawski J."/>
            <person name="Mendoza-Mendoza A."/>
            <person name="Greilinger D."/>
            <person name="Munch K."/>
            <person name="Rossel N."/>
            <person name="Scherer M."/>
            <person name="Vranes M."/>
            <person name="Ladendorf O."/>
            <person name="Vincon V."/>
            <person name="Fuchs U."/>
            <person name="Sandrock B."/>
            <person name="Meng S."/>
            <person name="Ho E.C."/>
            <person name="Cahill M.J."/>
            <person name="Boyce K.J."/>
            <person name="Klose J."/>
            <person name="Klosterman S.J."/>
            <person name="Deelstra H.J."/>
            <person name="Ortiz-Castellanos L."/>
            <person name="Li W."/>
            <person name="Sanchez-Alonso P."/>
            <person name="Schreier P.H."/>
            <person name="Hauser-Hahn I."/>
            <person name="Vaupel M."/>
            <person name="Koopmann E."/>
            <person name="Friedrich G."/>
            <person name="Voss H."/>
            <person name="Schluter T."/>
            <person name="Margolis J."/>
            <person name="Platt D."/>
            <person name="Swimmer C."/>
            <person name="Gnirke A."/>
            <person name="Chen F."/>
            <person name="Vysotskaia V."/>
            <person name="Mannhaupt G."/>
            <person name="Guldener U."/>
            <person name="Munsterkotter M."/>
            <person name="Haase D."/>
            <person name="Oesterheld M."/>
            <person name="Mewes H.W."/>
            <person name="Mauceli E.W."/>
            <person name="DeCaprio D."/>
            <person name="Wade C.M."/>
            <person name="Butler J."/>
            <person name="Young S."/>
            <person name="Jaffe D.B."/>
            <person name="Calvo S."/>
            <person name="Nusbaum C."/>
            <person name="Galagan J."/>
            <person name="Birren B.W."/>
        </authorList>
    </citation>
    <scope>NUCLEOTIDE SEQUENCE [LARGE SCALE GENOMIC DNA]</scope>
    <source>
        <strain evidence="2">DSM 14603 / FGSC 9021 / UM521</strain>
    </source>
</reference>
<protein>
    <submittedName>
        <fullName evidence="1">Uncharacterized protein</fullName>
    </submittedName>
</protein>
<evidence type="ECO:0000313" key="2">
    <source>
        <dbReference type="Proteomes" id="UP000000561"/>
    </source>
</evidence>
<proteinExistence type="predicted"/>
<dbReference type="KEGG" id="uma:UMAG_03562"/>
<dbReference type="EMBL" id="CM003148">
    <property type="protein sequence ID" value="KIS68475.1"/>
    <property type="molecule type" value="Genomic_DNA"/>
</dbReference>
<sequence>MFRHASRFRFNVRPMSRSDPLYEQTRAKKTGMKPQGNFDHRPLSSGVEARLASILAVVPEEAGLHGTNRLDTRDQIASYGPRKTAPEIVKVLSVMYLDVASIHTRDPRLSTCISLRKGTHI</sequence>
<evidence type="ECO:0000313" key="1">
    <source>
        <dbReference type="EMBL" id="KIS68475.1"/>
    </source>
</evidence>
<accession>A0A0D1E1H2</accession>
<dbReference type="VEuPathDB" id="FungiDB:UMAG_03562"/>
<dbReference type="Proteomes" id="UP000000561">
    <property type="component" value="Chromosome 9"/>
</dbReference>
<dbReference type="AlphaFoldDB" id="A0A0D1E1H2"/>
<gene>
    <name evidence="1" type="ORF">UMAG_03562</name>
</gene>